<dbReference type="AlphaFoldDB" id="A0A0D6R472"/>
<dbReference type="InterPro" id="IPR012458">
    <property type="entry name" value="DUF1664"/>
</dbReference>
<keyword evidence="1" id="KW-0175">Coiled coil</keyword>
<reference evidence="4" key="1">
    <citation type="submission" date="2015-03" db="EMBL/GenBank/DDBJ databases">
        <title>A transcriptome of Araucaria cunninghamii, an australian fine timber species.</title>
        <authorList>
            <person name="Jing Yi C.J.Y."/>
            <person name="Yin San L.Y.S."/>
            <person name="Abdul Karim S.S."/>
            <person name="Wan Azmi N.N."/>
            <person name="Hercus R.R."/>
            <person name="Croft L.L."/>
        </authorList>
    </citation>
    <scope>NUCLEOTIDE SEQUENCE</scope>
    <source>
        <strain evidence="4">MI0301</strain>
        <tissue evidence="4">Leaf</tissue>
    </source>
</reference>
<keyword evidence="2" id="KW-1133">Transmembrane helix</keyword>
<sequence length="324" mass="35325">MAMQAGVATSKILVLVGAGLTGSVLLRSGRLSDLISELQALMTKIDENGESSDSSETAAILAAQVRRLAQEVRQLASSRSITVVNGSGQSGNLASYLMPIAAFGAMGYGYMWWKGWSFSDVMFVTKRNMSNAVACMTKQLDQFSTALAATKRHLTQRIENLDGKMDEQKEISKLIKNEVVEVREDLSQIGFDIDAIQKMVAGLEGKIETLEDKQDFANAGVWYLCQFVGGTKDGRVPEVLQNFSAKAQLERAAPKFTEDKSIKGLQYIADTIQSGTVDKTNADAILENDIDHISSKTNCAKGPTKIHRSFATRVSLKRTISLNE</sequence>
<name>A0A0D6R472_ARACU</name>
<keyword evidence="2" id="KW-0472">Membrane</keyword>
<protein>
    <recommendedName>
        <fullName evidence="3">DUF1664 domain-containing protein</fullName>
    </recommendedName>
</protein>
<feature type="transmembrane region" description="Helical" evidence="2">
    <location>
        <begin position="12"/>
        <end position="29"/>
    </location>
</feature>
<feature type="domain" description="DUF1664" evidence="3">
    <location>
        <begin position="91"/>
        <end position="214"/>
    </location>
</feature>
<proteinExistence type="predicted"/>
<feature type="coiled-coil region" evidence="1">
    <location>
        <begin position="151"/>
        <end position="213"/>
    </location>
</feature>
<keyword evidence="2" id="KW-0812">Transmembrane</keyword>
<evidence type="ECO:0000259" key="3">
    <source>
        <dbReference type="Pfam" id="PF07889"/>
    </source>
</evidence>
<evidence type="ECO:0000256" key="2">
    <source>
        <dbReference type="SAM" id="Phobius"/>
    </source>
</evidence>
<organism evidence="4">
    <name type="scientific">Araucaria cunninghamii</name>
    <name type="common">Hoop pine</name>
    <name type="synonym">Moreton Bay pine</name>
    <dbReference type="NCBI Taxonomy" id="56994"/>
    <lineage>
        <taxon>Eukaryota</taxon>
        <taxon>Viridiplantae</taxon>
        <taxon>Streptophyta</taxon>
        <taxon>Embryophyta</taxon>
        <taxon>Tracheophyta</taxon>
        <taxon>Spermatophyta</taxon>
        <taxon>Pinopsida</taxon>
        <taxon>Pinidae</taxon>
        <taxon>Conifers II</taxon>
        <taxon>Araucariales</taxon>
        <taxon>Araucariaceae</taxon>
        <taxon>Araucaria</taxon>
    </lineage>
</organism>
<dbReference type="EMBL" id="GCKF01032836">
    <property type="protein sequence ID" value="JAG97496.1"/>
    <property type="molecule type" value="Transcribed_RNA"/>
</dbReference>
<accession>A0A0D6R472</accession>
<feature type="transmembrane region" description="Helical" evidence="2">
    <location>
        <begin position="93"/>
        <end position="113"/>
    </location>
</feature>
<dbReference type="Pfam" id="PF07889">
    <property type="entry name" value="DUF1664"/>
    <property type="match status" value="1"/>
</dbReference>
<evidence type="ECO:0000256" key="1">
    <source>
        <dbReference type="SAM" id="Coils"/>
    </source>
</evidence>
<dbReference type="PANTHER" id="PTHR46667">
    <property type="entry name" value="OS05G0182700 PROTEIN"/>
    <property type="match status" value="1"/>
</dbReference>
<dbReference type="PANTHER" id="PTHR46667:SF1">
    <property type="entry name" value="OS09G0482740 PROTEIN"/>
    <property type="match status" value="1"/>
</dbReference>
<evidence type="ECO:0000313" key="4">
    <source>
        <dbReference type="EMBL" id="JAG97496.1"/>
    </source>
</evidence>